<gene>
    <name evidence="4" type="ORF">HOLleu_27650</name>
</gene>
<name>A0A9Q1H2H1_HOLLE</name>
<proteinExistence type="predicted"/>
<comment type="caution">
    <text evidence="4">The sequence shown here is derived from an EMBL/GenBank/DDBJ whole genome shotgun (WGS) entry which is preliminary data.</text>
</comment>
<reference evidence="4" key="1">
    <citation type="submission" date="2021-10" db="EMBL/GenBank/DDBJ databases">
        <title>Tropical sea cucumber genome reveals ecological adaptation and Cuvierian tubules defense mechanism.</title>
        <authorList>
            <person name="Chen T."/>
        </authorList>
    </citation>
    <scope>NUCLEOTIDE SEQUENCE</scope>
    <source>
        <strain evidence="4">Nanhai2018</strain>
        <tissue evidence="4">Muscle</tissue>
    </source>
</reference>
<dbReference type="EMBL" id="JAIZAY010000013">
    <property type="protein sequence ID" value="KAJ8031049.1"/>
    <property type="molecule type" value="Genomic_DNA"/>
</dbReference>
<keyword evidence="3" id="KW-0732">Signal</keyword>
<evidence type="ECO:0000256" key="2">
    <source>
        <dbReference type="SAM" id="MobiDB-lite"/>
    </source>
</evidence>
<feature type="signal peptide" evidence="3">
    <location>
        <begin position="1"/>
        <end position="24"/>
    </location>
</feature>
<feature type="compositionally biased region" description="Basic and acidic residues" evidence="2">
    <location>
        <begin position="91"/>
        <end position="105"/>
    </location>
</feature>
<keyword evidence="5" id="KW-1185">Reference proteome</keyword>
<evidence type="ECO:0000313" key="5">
    <source>
        <dbReference type="Proteomes" id="UP001152320"/>
    </source>
</evidence>
<keyword evidence="1" id="KW-0175">Coiled coil</keyword>
<feature type="region of interest" description="Disordered" evidence="2">
    <location>
        <begin position="91"/>
        <end position="111"/>
    </location>
</feature>
<dbReference type="AlphaFoldDB" id="A0A9Q1H2H1"/>
<evidence type="ECO:0000313" key="4">
    <source>
        <dbReference type="EMBL" id="KAJ8031049.1"/>
    </source>
</evidence>
<organism evidence="4 5">
    <name type="scientific">Holothuria leucospilota</name>
    <name type="common">Black long sea cucumber</name>
    <name type="synonym">Mertensiothuria leucospilota</name>
    <dbReference type="NCBI Taxonomy" id="206669"/>
    <lineage>
        <taxon>Eukaryota</taxon>
        <taxon>Metazoa</taxon>
        <taxon>Echinodermata</taxon>
        <taxon>Eleutherozoa</taxon>
        <taxon>Echinozoa</taxon>
        <taxon>Holothuroidea</taxon>
        <taxon>Aspidochirotacea</taxon>
        <taxon>Aspidochirotida</taxon>
        <taxon>Holothuriidae</taxon>
        <taxon>Holothuria</taxon>
    </lineage>
</organism>
<accession>A0A9Q1H2H1</accession>
<dbReference type="OrthoDB" id="10518022at2759"/>
<dbReference type="Proteomes" id="UP001152320">
    <property type="component" value="Chromosome 13"/>
</dbReference>
<evidence type="ECO:0000256" key="1">
    <source>
        <dbReference type="SAM" id="Coils"/>
    </source>
</evidence>
<evidence type="ECO:0000256" key="3">
    <source>
        <dbReference type="SAM" id="SignalP"/>
    </source>
</evidence>
<protein>
    <submittedName>
        <fullName evidence="4">Uncharacterized protein</fullName>
    </submittedName>
</protein>
<sequence>MKAYQVLVPAFLCVLAAILARTEAEEDMVDLNKKLYEITKELEERLREKNMEEEGGDLLFADDVYKRGIKVKASRPWSPLLGQTGIAFGKRNDIQRTRDQTDQRAKKTRSRSMFGHSALAFGKRTEYLPQDLWEFEDANNALNGFQEVPVKKAMGFTGNTGILLGKRNAENEQD</sequence>
<feature type="coiled-coil region" evidence="1">
    <location>
        <begin position="21"/>
        <end position="52"/>
    </location>
</feature>
<feature type="chain" id="PRO_5040500753" evidence="3">
    <location>
        <begin position="25"/>
        <end position="174"/>
    </location>
</feature>